<feature type="transmembrane region" description="Helical" evidence="6">
    <location>
        <begin position="56"/>
        <end position="79"/>
    </location>
</feature>
<comment type="subcellular location">
    <subcellularLocation>
        <location evidence="6">Cell membrane</location>
        <topology evidence="6">Multi-pass membrane protein</topology>
    </subcellularLocation>
    <subcellularLocation>
        <location evidence="1">Membrane</location>
        <topology evidence="1">Multi-pass membrane protein</topology>
    </subcellularLocation>
</comment>
<dbReference type="InterPro" id="IPR000412">
    <property type="entry name" value="ABC_2_transport"/>
</dbReference>
<dbReference type="GO" id="GO:0140359">
    <property type="term" value="F:ABC-type transporter activity"/>
    <property type="evidence" value="ECO:0007669"/>
    <property type="project" value="InterPro"/>
</dbReference>
<keyword evidence="9" id="KW-1185">Reference proteome</keyword>
<dbReference type="EMBL" id="CP070499">
    <property type="protein sequence ID" value="QSB13333.1"/>
    <property type="molecule type" value="Genomic_DNA"/>
</dbReference>
<keyword evidence="3 6" id="KW-1133">Transmembrane helix</keyword>
<feature type="transmembrane region" description="Helical" evidence="6">
    <location>
        <begin position="100"/>
        <end position="129"/>
    </location>
</feature>
<keyword evidence="5" id="KW-0046">Antibiotic resistance</keyword>
<dbReference type="GO" id="GO:0046677">
    <property type="term" value="P:response to antibiotic"/>
    <property type="evidence" value="ECO:0007669"/>
    <property type="project" value="UniProtKB-KW"/>
</dbReference>
<dbReference type="KEGG" id="nhy:JQS43_17095"/>
<dbReference type="PANTHER" id="PTHR43027">
    <property type="entry name" value="DOXORUBICIN RESISTANCE ABC TRANSPORTER PERMEASE PROTEIN DRRC-RELATED"/>
    <property type="match status" value="1"/>
</dbReference>
<gene>
    <name evidence="8" type="ORF">JQS43_17095</name>
</gene>
<dbReference type="RefSeq" id="WP_239675412.1">
    <property type="nucleotide sequence ID" value="NZ_CP070499.1"/>
</dbReference>
<evidence type="ECO:0000313" key="8">
    <source>
        <dbReference type="EMBL" id="QSB13333.1"/>
    </source>
</evidence>
<proteinExistence type="inferred from homology"/>
<dbReference type="PANTHER" id="PTHR43027:SF2">
    <property type="entry name" value="TRANSPORT PERMEASE PROTEIN"/>
    <property type="match status" value="1"/>
</dbReference>
<dbReference type="GO" id="GO:0043190">
    <property type="term" value="C:ATP-binding cassette (ABC) transporter complex"/>
    <property type="evidence" value="ECO:0007669"/>
    <property type="project" value="InterPro"/>
</dbReference>
<evidence type="ECO:0000256" key="2">
    <source>
        <dbReference type="ARBA" id="ARBA00022692"/>
    </source>
</evidence>
<feature type="transmembrane region" description="Helical" evidence="6">
    <location>
        <begin position="221"/>
        <end position="242"/>
    </location>
</feature>
<accession>A0A895YD05</accession>
<comment type="similarity">
    <text evidence="6">Belongs to the ABC-2 integral membrane protein family.</text>
</comment>
<evidence type="ECO:0000256" key="5">
    <source>
        <dbReference type="ARBA" id="ARBA00023251"/>
    </source>
</evidence>
<organism evidence="8 9">
    <name type="scientific">Natronosporangium hydrolyticum</name>
    <dbReference type="NCBI Taxonomy" id="2811111"/>
    <lineage>
        <taxon>Bacteria</taxon>
        <taxon>Bacillati</taxon>
        <taxon>Actinomycetota</taxon>
        <taxon>Actinomycetes</taxon>
        <taxon>Micromonosporales</taxon>
        <taxon>Micromonosporaceae</taxon>
        <taxon>Natronosporangium</taxon>
    </lineage>
</organism>
<keyword evidence="6" id="KW-0813">Transport</keyword>
<evidence type="ECO:0000259" key="7">
    <source>
        <dbReference type="PROSITE" id="PS51012"/>
    </source>
</evidence>
<reference evidence="8" key="1">
    <citation type="submission" date="2021-02" db="EMBL/GenBank/DDBJ databases">
        <title>Natrosporangium hydrolyticum gen. nov., sp. nov, a haloalkaliphilic actinobacterium from a soda solonchak soil.</title>
        <authorList>
            <person name="Sorokin D.Y."/>
            <person name="Khijniak T.V."/>
            <person name="Zakharycheva A.P."/>
            <person name="Boueva O.V."/>
            <person name="Ariskina E.V."/>
            <person name="Hahnke R.L."/>
            <person name="Bunk B."/>
            <person name="Sproer C."/>
            <person name="Schumann P."/>
            <person name="Evtushenko L.I."/>
            <person name="Kublanov I.V."/>
        </authorList>
    </citation>
    <scope>NUCLEOTIDE SEQUENCE</scope>
    <source>
        <strain evidence="8">DSM 106523</strain>
    </source>
</reference>
<dbReference type="PROSITE" id="PS51012">
    <property type="entry name" value="ABC_TM2"/>
    <property type="match status" value="1"/>
</dbReference>
<name>A0A895YD05_9ACTN</name>
<feature type="transmembrane region" description="Helical" evidence="6">
    <location>
        <begin position="165"/>
        <end position="184"/>
    </location>
</feature>
<protein>
    <recommendedName>
        <fullName evidence="6">Transport permease protein</fullName>
    </recommendedName>
</protein>
<evidence type="ECO:0000256" key="4">
    <source>
        <dbReference type="ARBA" id="ARBA00023136"/>
    </source>
</evidence>
<dbReference type="Proteomes" id="UP000662857">
    <property type="component" value="Chromosome"/>
</dbReference>
<evidence type="ECO:0000313" key="9">
    <source>
        <dbReference type="Proteomes" id="UP000662857"/>
    </source>
</evidence>
<dbReference type="InterPro" id="IPR052902">
    <property type="entry name" value="ABC-2_transporter"/>
</dbReference>
<keyword evidence="6" id="KW-1003">Cell membrane</keyword>
<evidence type="ECO:0000256" key="1">
    <source>
        <dbReference type="ARBA" id="ARBA00004141"/>
    </source>
</evidence>
<keyword evidence="4 6" id="KW-0472">Membrane</keyword>
<evidence type="ECO:0000256" key="6">
    <source>
        <dbReference type="RuleBase" id="RU361157"/>
    </source>
</evidence>
<sequence length="245" mass="25644">MTRIEVTLFARNPTSIFMALIFPTALLMLQGFVIPGTDSMIEDAGPDFAGLRVIDLFVPIALTVAMASVSLTNFPSAICGYRETGVLRRLGATPVGAHRVLLAQLTVSAVTLTAGAAVAIATAVLLLGATTPSNLFLVCLAFLLGTVQLLAFGAVIAARIRSGQAANGLGVLLFTGSMFTAGVWTPGPMMPEMLRLISGYTPLGAASQALTAAWYGQPMPWLQVAVLVGYAGLFALVAARIFRWK</sequence>
<dbReference type="Pfam" id="PF01061">
    <property type="entry name" value="ABC2_membrane"/>
    <property type="match status" value="1"/>
</dbReference>
<evidence type="ECO:0000256" key="3">
    <source>
        <dbReference type="ARBA" id="ARBA00022989"/>
    </source>
</evidence>
<dbReference type="PIRSF" id="PIRSF006648">
    <property type="entry name" value="DrrB"/>
    <property type="match status" value="1"/>
</dbReference>
<dbReference type="InterPro" id="IPR013525">
    <property type="entry name" value="ABC2_TM"/>
</dbReference>
<feature type="transmembrane region" description="Helical" evidence="6">
    <location>
        <begin position="135"/>
        <end position="158"/>
    </location>
</feature>
<dbReference type="InterPro" id="IPR047817">
    <property type="entry name" value="ABC2_TM_bact-type"/>
</dbReference>
<feature type="transmembrane region" description="Helical" evidence="6">
    <location>
        <begin position="16"/>
        <end position="36"/>
    </location>
</feature>
<feature type="domain" description="ABC transmembrane type-2" evidence="7">
    <location>
        <begin position="14"/>
        <end position="245"/>
    </location>
</feature>
<keyword evidence="2 6" id="KW-0812">Transmembrane</keyword>
<dbReference type="AlphaFoldDB" id="A0A895YD05"/>